<evidence type="ECO:0000256" key="4">
    <source>
        <dbReference type="ARBA" id="ARBA00023163"/>
    </source>
</evidence>
<evidence type="ECO:0000313" key="7">
    <source>
        <dbReference type="EMBL" id="CAF9923679.1"/>
    </source>
</evidence>
<dbReference type="InterPro" id="IPR000814">
    <property type="entry name" value="TBP"/>
</dbReference>
<feature type="compositionally biased region" description="Polar residues" evidence="6">
    <location>
        <begin position="35"/>
        <end position="46"/>
    </location>
</feature>
<feature type="region of interest" description="Disordered" evidence="6">
    <location>
        <begin position="1"/>
        <end position="65"/>
    </location>
</feature>
<dbReference type="Proteomes" id="UP000664169">
    <property type="component" value="Unassembled WGS sequence"/>
</dbReference>
<dbReference type="PROSITE" id="PS00351">
    <property type="entry name" value="TFIID"/>
    <property type="match status" value="1"/>
</dbReference>
<evidence type="ECO:0000256" key="2">
    <source>
        <dbReference type="ARBA" id="ARBA00005560"/>
    </source>
</evidence>
<dbReference type="InterPro" id="IPR012295">
    <property type="entry name" value="TBP_dom_sf"/>
</dbReference>
<evidence type="ECO:0000256" key="5">
    <source>
        <dbReference type="ARBA" id="ARBA00023242"/>
    </source>
</evidence>
<feature type="compositionally biased region" description="Polar residues" evidence="6">
    <location>
        <begin position="1"/>
        <end position="24"/>
    </location>
</feature>
<dbReference type="GO" id="GO:0005667">
    <property type="term" value="C:transcription regulator complex"/>
    <property type="evidence" value="ECO:0007669"/>
    <property type="project" value="UniProtKB-ARBA"/>
</dbReference>
<dbReference type="PANTHER" id="PTHR10126">
    <property type="entry name" value="TATA-BOX BINDING PROTEIN"/>
    <property type="match status" value="1"/>
</dbReference>
<evidence type="ECO:0000256" key="1">
    <source>
        <dbReference type="ARBA" id="ARBA00004123"/>
    </source>
</evidence>
<evidence type="ECO:0000256" key="6">
    <source>
        <dbReference type="SAM" id="MobiDB-lite"/>
    </source>
</evidence>
<evidence type="ECO:0008006" key="9">
    <source>
        <dbReference type="Google" id="ProtNLM"/>
    </source>
</evidence>
<evidence type="ECO:0000256" key="3">
    <source>
        <dbReference type="ARBA" id="ARBA00023125"/>
    </source>
</evidence>
<dbReference type="InterPro" id="IPR030491">
    <property type="entry name" value="TBP_CS"/>
</dbReference>
<dbReference type="OrthoDB" id="2127950at2759"/>
<dbReference type="Pfam" id="PF00352">
    <property type="entry name" value="TBP"/>
    <property type="match status" value="2"/>
</dbReference>
<dbReference type="GO" id="GO:0005634">
    <property type="term" value="C:nucleus"/>
    <property type="evidence" value="ECO:0007669"/>
    <property type="project" value="UniProtKB-SubCell"/>
</dbReference>
<dbReference type="SUPFAM" id="SSF55945">
    <property type="entry name" value="TATA-box binding protein-like"/>
    <property type="match status" value="2"/>
</dbReference>
<name>A0A8H3IRU7_9LECA</name>
<dbReference type="Gene3D" id="3.30.310.10">
    <property type="entry name" value="TATA-Binding Protein"/>
    <property type="match status" value="2"/>
</dbReference>
<dbReference type="HAMAP" id="MF_00408">
    <property type="entry name" value="TATA_bind_prot_arch"/>
    <property type="match status" value="1"/>
</dbReference>
<keyword evidence="3" id="KW-0238">DNA-binding</keyword>
<dbReference type="FunFam" id="3.30.310.10:FF:000002">
    <property type="entry name" value="TATA-box-binding protein 2"/>
    <property type="match status" value="1"/>
</dbReference>
<protein>
    <recommendedName>
        <fullName evidence="9">TATA-box-binding protein</fullName>
    </recommendedName>
</protein>
<keyword evidence="8" id="KW-1185">Reference proteome</keyword>
<accession>A0A8H3IRU7</accession>
<dbReference type="PRINTS" id="PR00686">
    <property type="entry name" value="TIFACTORIID"/>
</dbReference>
<dbReference type="CDD" id="cd04516">
    <property type="entry name" value="TBP_eukaryotes"/>
    <property type="match status" value="1"/>
</dbReference>
<dbReference type="GO" id="GO:0003677">
    <property type="term" value="F:DNA binding"/>
    <property type="evidence" value="ECO:0007669"/>
    <property type="project" value="UniProtKB-KW"/>
</dbReference>
<sequence>METLNSHPVTAQQAKSFISPTSLSMPGGAGDLTPPSEQDGTQSNGMNGALGSGEHANGTGVIPSTPAATPGAVTGASGIVPALQNIVATVNLDCRLDLKTIALHARNAEYNPKRFAAVIMRIRDPKTTALIFASGKMVVTGAKSEDDSKLASRKYARIIQKLGFNAKFQEFKIQNIVGSCDIKFPIRLEGLASNHHQFSSYEPELFPGLIYRMMHPKIVLLIFVSGKIVLTGAKVREDIYKAFEQIYPTLQNFRKS</sequence>
<dbReference type="EMBL" id="CAJPDQ010000020">
    <property type="protein sequence ID" value="CAF9923679.1"/>
    <property type="molecule type" value="Genomic_DNA"/>
</dbReference>
<evidence type="ECO:0000313" key="8">
    <source>
        <dbReference type="Proteomes" id="UP000664169"/>
    </source>
</evidence>
<dbReference type="GO" id="GO:0006367">
    <property type="term" value="P:transcription initiation at RNA polymerase II promoter"/>
    <property type="evidence" value="ECO:0007669"/>
    <property type="project" value="UniProtKB-ARBA"/>
</dbReference>
<organism evidence="7 8">
    <name type="scientific">Gomphillus americanus</name>
    <dbReference type="NCBI Taxonomy" id="1940652"/>
    <lineage>
        <taxon>Eukaryota</taxon>
        <taxon>Fungi</taxon>
        <taxon>Dikarya</taxon>
        <taxon>Ascomycota</taxon>
        <taxon>Pezizomycotina</taxon>
        <taxon>Lecanoromycetes</taxon>
        <taxon>OSLEUM clade</taxon>
        <taxon>Ostropomycetidae</taxon>
        <taxon>Ostropales</taxon>
        <taxon>Graphidaceae</taxon>
        <taxon>Gomphilloideae</taxon>
        <taxon>Gomphillus</taxon>
    </lineage>
</organism>
<keyword evidence="5" id="KW-0539">Nucleus</keyword>
<gene>
    <name evidence="7" type="ORF">GOMPHAMPRED_003418</name>
</gene>
<comment type="subcellular location">
    <subcellularLocation>
        <location evidence="1">Nucleus</location>
    </subcellularLocation>
</comment>
<dbReference type="AlphaFoldDB" id="A0A8H3IRU7"/>
<keyword evidence="4" id="KW-0804">Transcription</keyword>
<comment type="similarity">
    <text evidence="2">Belongs to the TBP family.</text>
</comment>
<proteinExistence type="inferred from homology"/>
<dbReference type="InterPro" id="IPR033710">
    <property type="entry name" value="TBP_eukaryotic"/>
</dbReference>
<reference evidence="7" key="1">
    <citation type="submission" date="2021-03" db="EMBL/GenBank/DDBJ databases">
        <authorList>
            <person name="Tagirdzhanova G."/>
        </authorList>
    </citation>
    <scope>NUCLEOTIDE SEQUENCE</scope>
</reference>
<comment type="caution">
    <text evidence="7">The sequence shown here is derived from an EMBL/GenBank/DDBJ whole genome shotgun (WGS) entry which is preliminary data.</text>
</comment>
<dbReference type="FunFam" id="3.30.310.10:FF:000001">
    <property type="entry name" value="TATA-box-binding protein 2"/>
    <property type="match status" value="1"/>
</dbReference>